<sequence length="1207" mass="133898">MTLPTFRYSFHHKNSKKEKQLQQQQHEEEIQDRDDEKNLSPTSMKDIHDDLDDIYNNYTTAAQANNDSVDTLESEHNEPPPHAFIYKPPAQPQALPVVHISSRLSSLEDDTAELGTSLPKTDPGTPLSTNSFDFRPAYPRAVTNSSLNVLLDSPNVSTDFNYLVDHTPTPEPAEHYSQEPDEEGDEEEYYSNEAEEEAEEQEEAEEEEALQELVGPGADEVKEEEEESDSIPDAPELKKNQQDWERRGSAVKTVHTPAGETKVIRRSVTDFKFGKELGEGSYSTVILATDKITSKQYAVKVLDKRHIIKEKKVKYVNIEKHALNRLSDRLGIISLYFTFQDKDSLYFVLDYASNGELLTLIKKYNTLNEDSTRHFGAQILDGIKYMHDNGVIHRDLKPENILIDDHMRIRITDFGTARLLEKKNDESHDYPIDVRAKSFVGTAEYVSPELLESKYCGKPGDIWAYGCIIYQMIAGKPPFKATNEYLTFQKITKLQYAFSAGFPTIIRDLIKKILVLQPSKRATIPEIQNHYFFQSVDFNDFDLIWLSEPPEIGPYKMTAKSMMKIPELKKTPAPAARKKVVKKAAAAPQTPKVRAKPKAATPSSAAATTAGNGTNGTSPAPAALAAPTRRMQTPAHNNNSSDGVNAASVAAFVLNKPQTNSDTNISEDSPKGSSSSETKDAAAAAAASTTASASAITKRTTHAPADYIPGTNILRPQIATRAPIASYARPSAATRERKSLTRQPLNQSQPQRADPPKPQPMEVTPMTTLEAAWGAYLTHPDERVIRIGPVIVHKEPTEPFEKRNKASLHASPLNLKNATQRNRSNTSLMAQLVNGANNNSLDLQNNENADESLAILEPQYNMKRSSTTSSGKNSVDLQRSGSTSGGSSSKLGKKSFFKKLGFSHIDKHDNDEAQAPSLNDRPQTCTMVVTTHGRALLFIRDESESGYLLLAEIRLKYPFIHFQELVASQSKLSKMLPSVGVFVISSIENSLVFEVETFEVNPWTEALAKSKFNEIERQKLAEYESQQTKKDVIVAPVPKRLSPPSAVASPKLLDSPAFETMKKANTQVARRSGDIKTTSSPTQSPREHNSRATHMLKTKILTSGPRRKPPPLSPPPTSPESELNHHTGLPNKSNSNGMLHAAKLAVSQNTQSSHYPNHRRSSFTKEDGSKVDLSKLRTQNNQTNGTKTQQGVTQMNSKFLARSTRKK</sequence>
<dbReference type="InterPro" id="IPR011009">
    <property type="entry name" value="Kinase-like_dom_sf"/>
</dbReference>
<feature type="compositionally biased region" description="Polar residues" evidence="11">
    <location>
        <begin position="862"/>
        <end position="879"/>
    </location>
</feature>
<protein>
    <recommendedName>
        <fullName evidence="2">non-specific serine/threonine protein kinase</fullName>
        <ecNumber evidence="2">2.7.11.1</ecNumber>
    </recommendedName>
</protein>
<evidence type="ECO:0000256" key="6">
    <source>
        <dbReference type="ARBA" id="ARBA00022777"/>
    </source>
</evidence>
<proteinExistence type="inferred from homology"/>
<feature type="compositionally biased region" description="Low complexity" evidence="11">
    <location>
        <begin position="1178"/>
        <end position="1194"/>
    </location>
</feature>
<evidence type="ECO:0000256" key="10">
    <source>
        <dbReference type="PROSITE-ProRule" id="PRU10141"/>
    </source>
</evidence>
<feature type="compositionally biased region" description="Low complexity" evidence="11">
    <location>
        <begin position="671"/>
        <end position="695"/>
    </location>
</feature>
<dbReference type="AlphaFoldDB" id="A0A367YDT2"/>
<dbReference type="PROSITE" id="PS50011">
    <property type="entry name" value="PROTEIN_KINASE_DOM"/>
    <property type="match status" value="1"/>
</dbReference>
<keyword evidence="7 10" id="KW-0067">ATP-binding</keyword>
<dbReference type="Pfam" id="PF00069">
    <property type="entry name" value="Pkinase"/>
    <property type="match status" value="1"/>
</dbReference>
<feature type="region of interest" description="Disordered" evidence="11">
    <location>
        <begin position="113"/>
        <end position="133"/>
    </location>
</feature>
<dbReference type="CDD" id="cd05581">
    <property type="entry name" value="STKc_PDK1"/>
    <property type="match status" value="1"/>
</dbReference>
<keyword evidence="6 13" id="KW-0418">Kinase</keyword>
<feature type="compositionally biased region" description="Polar residues" evidence="11">
    <location>
        <begin position="814"/>
        <end position="823"/>
    </location>
</feature>
<dbReference type="InterPro" id="IPR039046">
    <property type="entry name" value="PDPK1"/>
</dbReference>
<name>A0A367YDT2_9ASCO</name>
<dbReference type="EMBL" id="QLNQ01000023">
    <property type="protein sequence ID" value="RCK64024.1"/>
    <property type="molecule type" value="Genomic_DNA"/>
</dbReference>
<feature type="compositionally biased region" description="Low complexity" evidence="11">
    <location>
        <begin position="583"/>
        <end position="622"/>
    </location>
</feature>
<evidence type="ECO:0000256" key="5">
    <source>
        <dbReference type="ARBA" id="ARBA00022741"/>
    </source>
</evidence>
<evidence type="ECO:0000256" key="8">
    <source>
        <dbReference type="ARBA" id="ARBA00047899"/>
    </source>
</evidence>
<feature type="compositionally biased region" description="Acidic residues" evidence="11">
    <location>
        <begin position="179"/>
        <end position="210"/>
    </location>
</feature>
<evidence type="ECO:0000313" key="13">
    <source>
        <dbReference type="EMBL" id="RCK64024.1"/>
    </source>
</evidence>
<feature type="compositionally biased region" description="Polar residues" evidence="11">
    <location>
        <begin position="741"/>
        <end position="751"/>
    </location>
</feature>
<reference evidence="13 14" key="1">
    <citation type="submission" date="2018-06" db="EMBL/GenBank/DDBJ databases">
        <title>Whole genome sequencing of Candida tropicalis (genome annotated by CSBL at Korea University).</title>
        <authorList>
            <person name="Ahn J."/>
        </authorList>
    </citation>
    <scope>NUCLEOTIDE SEQUENCE [LARGE SCALE GENOMIC DNA]</scope>
    <source>
        <strain evidence="13 14">ATCC 20962</strain>
    </source>
</reference>
<dbReference type="EC" id="2.7.11.1" evidence="2"/>
<evidence type="ECO:0000256" key="9">
    <source>
        <dbReference type="ARBA" id="ARBA00048679"/>
    </source>
</evidence>
<comment type="similarity">
    <text evidence="1">Belongs to the protein kinase superfamily. AGC Ser/Thr protein kinase family. PDPK1 subfamily.</text>
</comment>
<evidence type="ECO:0000256" key="11">
    <source>
        <dbReference type="SAM" id="MobiDB-lite"/>
    </source>
</evidence>
<evidence type="ECO:0000256" key="3">
    <source>
        <dbReference type="ARBA" id="ARBA00022527"/>
    </source>
</evidence>
<comment type="catalytic activity">
    <reaction evidence="9">
        <text>L-seryl-[protein] + ATP = O-phospho-L-seryl-[protein] + ADP + H(+)</text>
        <dbReference type="Rhea" id="RHEA:17989"/>
        <dbReference type="Rhea" id="RHEA-COMP:9863"/>
        <dbReference type="Rhea" id="RHEA-COMP:11604"/>
        <dbReference type="ChEBI" id="CHEBI:15378"/>
        <dbReference type="ChEBI" id="CHEBI:29999"/>
        <dbReference type="ChEBI" id="CHEBI:30616"/>
        <dbReference type="ChEBI" id="CHEBI:83421"/>
        <dbReference type="ChEBI" id="CHEBI:456216"/>
        <dbReference type="EC" id="2.7.11.1"/>
    </reaction>
</comment>
<dbReference type="InterPro" id="IPR000719">
    <property type="entry name" value="Prot_kinase_dom"/>
</dbReference>
<feature type="domain" description="Protein kinase" evidence="12">
    <location>
        <begin position="271"/>
        <end position="533"/>
    </location>
</feature>
<feature type="region of interest" description="Disordered" evidence="11">
    <location>
        <begin position="1"/>
        <end position="49"/>
    </location>
</feature>
<evidence type="ECO:0000256" key="2">
    <source>
        <dbReference type="ARBA" id="ARBA00012513"/>
    </source>
</evidence>
<feature type="compositionally biased region" description="Basic and acidic residues" evidence="11">
    <location>
        <begin position="17"/>
        <end position="38"/>
    </location>
</feature>
<dbReference type="PANTHER" id="PTHR24356:SF163">
    <property type="entry name" value="3-PHOSPHOINOSITIDE-DEPENDENT PROTEIN KINASE 1-RELATED"/>
    <property type="match status" value="1"/>
</dbReference>
<feature type="region of interest" description="Disordered" evidence="11">
    <location>
        <begin position="859"/>
        <end position="890"/>
    </location>
</feature>
<comment type="caution">
    <text evidence="13">The sequence shown here is derived from an EMBL/GenBank/DDBJ whole genome shotgun (WGS) entry which is preliminary data.</text>
</comment>
<dbReference type="FunFam" id="1.10.510.10:FF:000534">
    <property type="entry name" value="Serine/threonine-protein kinase PKH2"/>
    <property type="match status" value="1"/>
</dbReference>
<feature type="region of interest" description="Disordered" evidence="11">
    <location>
        <begin position="570"/>
        <end position="622"/>
    </location>
</feature>
<dbReference type="GO" id="GO:0000196">
    <property type="term" value="P:cell integrity MAPK cascade"/>
    <property type="evidence" value="ECO:0007669"/>
    <property type="project" value="UniProtKB-ARBA"/>
</dbReference>
<feature type="compositionally biased region" description="Low complexity" evidence="11">
    <location>
        <begin position="880"/>
        <end position="890"/>
    </location>
</feature>
<dbReference type="GO" id="GO:0005524">
    <property type="term" value="F:ATP binding"/>
    <property type="evidence" value="ECO:0007669"/>
    <property type="project" value="UniProtKB-UniRule"/>
</dbReference>
<keyword evidence="5 10" id="KW-0547">Nucleotide-binding</keyword>
<feature type="compositionally biased region" description="Acidic residues" evidence="11">
    <location>
        <begin position="221"/>
        <end position="230"/>
    </location>
</feature>
<dbReference type="InterPro" id="IPR017441">
    <property type="entry name" value="Protein_kinase_ATP_BS"/>
</dbReference>
<evidence type="ECO:0000256" key="1">
    <source>
        <dbReference type="ARBA" id="ARBA00010006"/>
    </source>
</evidence>
<evidence type="ECO:0000256" key="4">
    <source>
        <dbReference type="ARBA" id="ARBA00022679"/>
    </source>
</evidence>
<dbReference type="Gene3D" id="3.30.200.20">
    <property type="entry name" value="Phosphorylase Kinase, domain 1"/>
    <property type="match status" value="1"/>
</dbReference>
<dbReference type="Gene3D" id="1.10.510.10">
    <property type="entry name" value="Transferase(Phosphotransferase) domain 1"/>
    <property type="match status" value="1"/>
</dbReference>
<evidence type="ECO:0000259" key="12">
    <source>
        <dbReference type="PROSITE" id="PS50011"/>
    </source>
</evidence>
<organism evidence="13 14">
    <name type="scientific">Candida viswanathii</name>
    <dbReference type="NCBI Taxonomy" id="5486"/>
    <lineage>
        <taxon>Eukaryota</taxon>
        <taxon>Fungi</taxon>
        <taxon>Dikarya</taxon>
        <taxon>Ascomycota</taxon>
        <taxon>Saccharomycotina</taxon>
        <taxon>Pichiomycetes</taxon>
        <taxon>Debaryomycetaceae</taxon>
        <taxon>Candida/Lodderomyces clade</taxon>
        <taxon>Candida</taxon>
    </lineage>
</organism>
<dbReference type="SUPFAM" id="SSF56112">
    <property type="entry name" value="Protein kinase-like (PK-like)"/>
    <property type="match status" value="1"/>
</dbReference>
<feature type="compositionally biased region" description="Basic and acidic residues" evidence="11">
    <location>
        <begin position="235"/>
        <end position="248"/>
    </location>
</feature>
<feature type="region of interest" description="Disordered" evidence="11">
    <location>
        <begin position="657"/>
        <end position="697"/>
    </location>
</feature>
<dbReference type="FunFam" id="3.30.200.20:FF:000128">
    <property type="entry name" value="Serine/threonine-protein kinase ksg1"/>
    <property type="match status" value="1"/>
</dbReference>
<feature type="compositionally biased region" description="Polar residues" evidence="11">
    <location>
        <begin position="1146"/>
        <end position="1155"/>
    </location>
</feature>
<evidence type="ECO:0000256" key="7">
    <source>
        <dbReference type="ARBA" id="ARBA00022840"/>
    </source>
</evidence>
<dbReference type="PROSITE" id="PS00107">
    <property type="entry name" value="PROTEIN_KINASE_ATP"/>
    <property type="match status" value="1"/>
</dbReference>
<feature type="compositionally biased region" description="Basic and acidic residues" evidence="11">
    <location>
        <begin position="1163"/>
        <end position="1175"/>
    </location>
</feature>
<keyword evidence="14" id="KW-1185">Reference proteome</keyword>
<dbReference type="GO" id="GO:0030447">
    <property type="term" value="P:filamentous growth"/>
    <property type="evidence" value="ECO:0007669"/>
    <property type="project" value="UniProtKB-ARBA"/>
</dbReference>
<dbReference type="STRING" id="5486.A0A367YDT2"/>
<feature type="binding site" evidence="10">
    <location>
        <position position="300"/>
    </location>
    <ligand>
        <name>ATP</name>
        <dbReference type="ChEBI" id="CHEBI:30616"/>
    </ligand>
</feature>
<dbReference type="GO" id="GO:0004674">
    <property type="term" value="F:protein serine/threonine kinase activity"/>
    <property type="evidence" value="ECO:0007669"/>
    <property type="project" value="UniProtKB-KW"/>
</dbReference>
<feature type="region of interest" description="Disordered" evidence="11">
    <location>
        <begin position="801"/>
        <end position="823"/>
    </location>
</feature>
<feature type="region of interest" description="Disordered" evidence="11">
    <location>
        <begin position="724"/>
        <end position="763"/>
    </location>
</feature>
<dbReference type="OrthoDB" id="347657at2759"/>
<dbReference type="SMART" id="SM00220">
    <property type="entry name" value="S_TKc"/>
    <property type="match status" value="1"/>
</dbReference>
<dbReference type="InterPro" id="IPR050236">
    <property type="entry name" value="Ser_Thr_kinase_AGC"/>
</dbReference>
<dbReference type="PANTHER" id="PTHR24356">
    <property type="entry name" value="SERINE/THREONINE-PROTEIN KINASE"/>
    <property type="match status" value="1"/>
</dbReference>
<keyword evidence="4" id="KW-0808">Transferase</keyword>
<dbReference type="Proteomes" id="UP000253472">
    <property type="component" value="Unassembled WGS sequence"/>
</dbReference>
<feature type="compositionally biased region" description="Polar residues" evidence="11">
    <location>
        <begin position="1064"/>
        <end position="1084"/>
    </location>
</feature>
<comment type="catalytic activity">
    <reaction evidence="8">
        <text>L-threonyl-[protein] + ATP = O-phospho-L-threonyl-[protein] + ADP + H(+)</text>
        <dbReference type="Rhea" id="RHEA:46608"/>
        <dbReference type="Rhea" id="RHEA-COMP:11060"/>
        <dbReference type="Rhea" id="RHEA-COMP:11605"/>
        <dbReference type="ChEBI" id="CHEBI:15378"/>
        <dbReference type="ChEBI" id="CHEBI:30013"/>
        <dbReference type="ChEBI" id="CHEBI:30616"/>
        <dbReference type="ChEBI" id="CHEBI:61977"/>
        <dbReference type="ChEBI" id="CHEBI:456216"/>
        <dbReference type="EC" id="2.7.11.1"/>
    </reaction>
</comment>
<gene>
    <name evidence="13" type="primary">PKH2_1</name>
    <name evidence="13" type="ORF">Cantr_10641</name>
</gene>
<feature type="region of interest" description="Disordered" evidence="11">
    <location>
        <begin position="1064"/>
        <end position="1207"/>
    </location>
</feature>
<feature type="region of interest" description="Disordered" evidence="11">
    <location>
        <begin position="161"/>
        <end position="252"/>
    </location>
</feature>
<keyword evidence="3" id="KW-0723">Serine/threonine-protein kinase</keyword>
<dbReference type="PROSITE" id="PS00108">
    <property type="entry name" value="PROTEIN_KINASE_ST"/>
    <property type="match status" value="1"/>
</dbReference>
<accession>A0A367YDT2</accession>
<dbReference type="InterPro" id="IPR008271">
    <property type="entry name" value="Ser/Thr_kinase_AS"/>
</dbReference>
<evidence type="ECO:0000313" key="14">
    <source>
        <dbReference type="Proteomes" id="UP000253472"/>
    </source>
</evidence>